<evidence type="ECO:0000256" key="1">
    <source>
        <dbReference type="ARBA" id="ARBA00004613"/>
    </source>
</evidence>
<dbReference type="GO" id="GO:0001692">
    <property type="term" value="P:histamine metabolic process"/>
    <property type="evidence" value="ECO:0007669"/>
    <property type="project" value="TreeGrafter"/>
</dbReference>
<feature type="non-terminal residue" evidence="11">
    <location>
        <position position="1"/>
    </location>
</feature>
<evidence type="ECO:0000313" key="12">
    <source>
        <dbReference type="Proteomes" id="UP000886611"/>
    </source>
</evidence>
<keyword evidence="6 10" id="KW-0732">Signal</keyword>
<protein>
    <submittedName>
        <fullName evidence="11">TRH protein</fullName>
    </submittedName>
</protein>
<dbReference type="GO" id="GO:0030141">
    <property type="term" value="C:secretory granule"/>
    <property type="evidence" value="ECO:0007669"/>
    <property type="project" value="TreeGrafter"/>
</dbReference>
<evidence type="ECO:0000256" key="2">
    <source>
        <dbReference type="ARBA" id="ARBA00010437"/>
    </source>
</evidence>
<dbReference type="Pfam" id="PF05438">
    <property type="entry name" value="TRH"/>
    <property type="match status" value="1"/>
</dbReference>
<evidence type="ECO:0000256" key="6">
    <source>
        <dbReference type="ARBA" id="ARBA00022729"/>
    </source>
</evidence>
<keyword evidence="12" id="KW-1185">Reference proteome</keyword>
<feature type="non-terminal residue" evidence="11">
    <location>
        <position position="279"/>
    </location>
</feature>
<keyword evidence="5" id="KW-0372">Hormone</keyword>
<dbReference type="GO" id="GO:0005576">
    <property type="term" value="C:extracellular region"/>
    <property type="evidence" value="ECO:0007669"/>
    <property type="project" value="UniProtKB-SubCell"/>
</dbReference>
<gene>
    <name evidence="11" type="primary">Trha</name>
    <name evidence="11" type="ORF">GTO96_0005297</name>
</gene>
<name>A0A8X7XME4_POLSE</name>
<comment type="caution">
    <text evidence="11">The sequence shown here is derived from an EMBL/GenBank/DDBJ whole genome shotgun (WGS) entry which is preliminary data.</text>
</comment>
<sequence length="279" mass="32643">MRSTCLILLAFLTACNLTVNVGQHVAQEEDPAERVPMDEILQRAENLIIRSILRKIEDDSANEQELLAKRQHPGKRFQDTFEKRQHPGKRDEEENEDDLTYMDFPKRPHPLKKEEEEEDYSEFQKRQHPGKRDEEADTSMDLQKRQHPGRRALWEQYSDIPGTQAAYLHELSRRQHPGRRFVGFVKRQHPGKRSLDREDQDVSELQDVDKRQHPGKRTMDLDSPDYNSSPPCDIQELTGCSKASLLLELLDNVNKSRGEEKRQHPGRRFVFDADLAEQE</sequence>
<keyword evidence="7" id="KW-0677">Repeat</keyword>
<dbReference type="GO" id="GO:0014054">
    <property type="term" value="P:positive regulation of gamma-aminobutyric acid secretion"/>
    <property type="evidence" value="ECO:0007669"/>
    <property type="project" value="TreeGrafter"/>
</dbReference>
<keyword evidence="3" id="KW-0964">Secreted</keyword>
<evidence type="ECO:0000256" key="10">
    <source>
        <dbReference type="SAM" id="SignalP"/>
    </source>
</evidence>
<comment type="similarity">
    <text evidence="2">Belongs to the TRH family.</text>
</comment>
<feature type="signal peptide" evidence="10">
    <location>
        <begin position="1"/>
        <end position="22"/>
    </location>
</feature>
<feature type="compositionally biased region" description="Basic and acidic residues" evidence="9">
    <location>
        <begin position="76"/>
        <end position="92"/>
    </location>
</feature>
<keyword evidence="8" id="KW-0027">Amidation</keyword>
<feature type="chain" id="PRO_5036458703" evidence="10">
    <location>
        <begin position="23"/>
        <end position="279"/>
    </location>
</feature>
<feature type="region of interest" description="Disordered" evidence="9">
    <location>
        <begin position="68"/>
        <end position="152"/>
    </location>
</feature>
<evidence type="ECO:0000256" key="8">
    <source>
        <dbReference type="ARBA" id="ARBA00022815"/>
    </source>
</evidence>
<dbReference type="GO" id="GO:0008437">
    <property type="term" value="F:thyrotropin-releasing hormone activity"/>
    <property type="evidence" value="ECO:0007669"/>
    <property type="project" value="InterPro"/>
</dbReference>
<dbReference type="PIRSF" id="PIRSF001795">
    <property type="entry name" value="TRH"/>
    <property type="match status" value="1"/>
</dbReference>
<evidence type="ECO:0000256" key="3">
    <source>
        <dbReference type="ARBA" id="ARBA00022525"/>
    </source>
</evidence>
<organism evidence="11 12">
    <name type="scientific">Polypterus senegalus</name>
    <name type="common">Senegal bichir</name>
    <dbReference type="NCBI Taxonomy" id="55291"/>
    <lineage>
        <taxon>Eukaryota</taxon>
        <taxon>Metazoa</taxon>
        <taxon>Chordata</taxon>
        <taxon>Craniata</taxon>
        <taxon>Vertebrata</taxon>
        <taxon>Euteleostomi</taxon>
        <taxon>Actinopterygii</taxon>
        <taxon>Polypteriformes</taxon>
        <taxon>Polypteridae</taxon>
        <taxon>Polypterus</taxon>
    </lineage>
</organism>
<evidence type="ECO:0000256" key="5">
    <source>
        <dbReference type="ARBA" id="ARBA00022702"/>
    </source>
</evidence>
<dbReference type="InterPro" id="IPR008857">
    <property type="entry name" value="TRH"/>
</dbReference>
<dbReference type="PROSITE" id="PS51257">
    <property type="entry name" value="PROKAR_LIPOPROTEIN"/>
    <property type="match status" value="1"/>
</dbReference>
<dbReference type="GO" id="GO:0042755">
    <property type="term" value="P:eating behavior"/>
    <property type="evidence" value="ECO:0007669"/>
    <property type="project" value="TreeGrafter"/>
</dbReference>
<dbReference type="PANTHER" id="PTHR17530:SF2">
    <property type="entry name" value="PRO-THYROTROPIN-RELEASING HORMONE"/>
    <property type="match status" value="1"/>
</dbReference>
<reference evidence="11 12" key="1">
    <citation type="journal article" date="2021" name="Cell">
        <title>Tracing the genetic footprints of vertebrate landing in non-teleost ray-finned fishes.</title>
        <authorList>
            <person name="Bi X."/>
            <person name="Wang K."/>
            <person name="Yang L."/>
            <person name="Pan H."/>
            <person name="Jiang H."/>
            <person name="Wei Q."/>
            <person name="Fang M."/>
            <person name="Yu H."/>
            <person name="Zhu C."/>
            <person name="Cai Y."/>
            <person name="He Y."/>
            <person name="Gan X."/>
            <person name="Zeng H."/>
            <person name="Yu D."/>
            <person name="Zhu Y."/>
            <person name="Jiang H."/>
            <person name="Qiu Q."/>
            <person name="Yang H."/>
            <person name="Zhang Y.E."/>
            <person name="Wang W."/>
            <person name="Zhu M."/>
            <person name="He S."/>
            <person name="Zhang G."/>
        </authorList>
    </citation>
    <scope>NUCLEOTIDE SEQUENCE [LARGE SCALE GENOMIC DNA]</scope>
    <source>
        <strain evidence="11">Bchr_013</strain>
    </source>
</reference>
<dbReference type="OrthoDB" id="9949225at2759"/>
<feature type="region of interest" description="Disordered" evidence="9">
    <location>
        <begin position="256"/>
        <end position="279"/>
    </location>
</feature>
<evidence type="ECO:0000256" key="7">
    <source>
        <dbReference type="ARBA" id="ARBA00022737"/>
    </source>
</evidence>
<feature type="compositionally biased region" description="Basic and acidic residues" evidence="9">
    <location>
        <begin position="122"/>
        <end position="134"/>
    </location>
</feature>
<evidence type="ECO:0000313" key="11">
    <source>
        <dbReference type="EMBL" id="KAG2470572.1"/>
    </source>
</evidence>
<dbReference type="EMBL" id="JAATIS010000094">
    <property type="protein sequence ID" value="KAG2470572.1"/>
    <property type="molecule type" value="Genomic_DNA"/>
</dbReference>
<dbReference type="GO" id="GO:0032024">
    <property type="term" value="P:positive regulation of insulin secretion"/>
    <property type="evidence" value="ECO:0007669"/>
    <property type="project" value="TreeGrafter"/>
</dbReference>
<dbReference type="PANTHER" id="PTHR17530">
    <property type="entry name" value="PRO-THYROTROPIN-RELEASING HORMONE"/>
    <property type="match status" value="1"/>
</dbReference>
<evidence type="ECO:0000256" key="4">
    <source>
        <dbReference type="ARBA" id="ARBA00022685"/>
    </source>
</evidence>
<evidence type="ECO:0000256" key="9">
    <source>
        <dbReference type="SAM" id="MobiDB-lite"/>
    </source>
</evidence>
<feature type="compositionally biased region" description="Basic and acidic residues" evidence="9">
    <location>
        <begin position="207"/>
        <end position="220"/>
    </location>
</feature>
<feature type="region of interest" description="Disordered" evidence="9">
    <location>
        <begin position="184"/>
        <end position="231"/>
    </location>
</feature>
<dbReference type="Proteomes" id="UP000886611">
    <property type="component" value="Unassembled WGS sequence"/>
</dbReference>
<dbReference type="AlphaFoldDB" id="A0A8X7XME4"/>
<dbReference type="GO" id="GO:0009755">
    <property type="term" value="P:hormone-mediated signaling pathway"/>
    <property type="evidence" value="ECO:0007669"/>
    <property type="project" value="InterPro"/>
</dbReference>
<proteinExistence type="inferred from homology"/>
<comment type="subcellular location">
    <subcellularLocation>
        <location evidence="1">Secreted</location>
    </subcellularLocation>
</comment>
<keyword evidence="4" id="KW-0165">Cleavage on pair of basic residues</keyword>
<accession>A0A8X7XME4</accession>
<dbReference type="GO" id="GO:0014050">
    <property type="term" value="P:negative regulation of glutamate secretion"/>
    <property type="evidence" value="ECO:0007669"/>
    <property type="project" value="TreeGrafter"/>
</dbReference>